<feature type="region of interest" description="Disordered" evidence="1">
    <location>
        <begin position="94"/>
        <end position="116"/>
    </location>
</feature>
<reference evidence="2 3" key="1">
    <citation type="submission" date="2015-08" db="EMBL/GenBank/DDBJ databases">
        <authorList>
            <person name="Babu N.S."/>
            <person name="Beckwith C.J."/>
            <person name="Beseler K.G."/>
            <person name="Brison A."/>
            <person name="Carone J.V."/>
            <person name="Caskin T.P."/>
            <person name="Diamond M."/>
            <person name="Durham M.E."/>
            <person name="Foxe J.M."/>
            <person name="Go M."/>
            <person name="Henderson B.A."/>
            <person name="Jones I.B."/>
            <person name="McGettigan J.A."/>
            <person name="Micheletti S.J."/>
            <person name="Nasrallah M.E."/>
            <person name="Ortiz D."/>
            <person name="Piller C.R."/>
            <person name="Privatt S.R."/>
            <person name="Schneider S.L."/>
            <person name="Sharp S."/>
            <person name="Smith T.C."/>
            <person name="Stanton J.D."/>
            <person name="Ullery H.E."/>
            <person name="Wilson R.J."/>
            <person name="Serrano M.G."/>
            <person name="Buck G."/>
            <person name="Lee V."/>
            <person name="Wang Y."/>
            <person name="Carvalho R."/>
            <person name="Voegtly L."/>
            <person name="Shi R."/>
            <person name="Duckworth R."/>
            <person name="Johnson A."/>
            <person name="Loviza R."/>
            <person name="Walstead R."/>
            <person name="Shah Z."/>
            <person name="Kiflezghi M."/>
            <person name="Wade K."/>
            <person name="Ball S.L."/>
            <person name="Bradley K.W."/>
            <person name="Asai D.J."/>
            <person name="Bowman C.A."/>
            <person name="Russell D.A."/>
            <person name="Pope W.H."/>
            <person name="Jacobs-Sera D."/>
            <person name="Hendrix R.W."/>
            <person name="Hatfull G.F."/>
        </authorList>
    </citation>
    <scope>NUCLEOTIDE SEQUENCE [LARGE SCALE GENOMIC DNA]</scope>
    <source>
        <strain evidence="2 3">DSM 27710</strain>
    </source>
</reference>
<dbReference type="Proteomes" id="UP000055590">
    <property type="component" value="Chromosome"/>
</dbReference>
<dbReference type="RefSeq" id="WP_050725546.1">
    <property type="nucleotide sequence ID" value="NZ_CP012332.1"/>
</dbReference>
<dbReference type="STRING" id="1391653.AKJ08_1588"/>
<dbReference type="AlphaFoldDB" id="A0A0K1PCQ8"/>
<organism evidence="2 3">
    <name type="scientific">Vulgatibacter incomptus</name>
    <dbReference type="NCBI Taxonomy" id="1391653"/>
    <lineage>
        <taxon>Bacteria</taxon>
        <taxon>Pseudomonadati</taxon>
        <taxon>Myxococcota</taxon>
        <taxon>Myxococcia</taxon>
        <taxon>Myxococcales</taxon>
        <taxon>Cystobacterineae</taxon>
        <taxon>Vulgatibacteraceae</taxon>
        <taxon>Vulgatibacter</taxon>
    </lineage>
</organism>
<evidence type="ECO:0000313" key="3">
    <source>
        <dbReference type="Proteomes" id="UP000055590"/>
    </source>
</evidence>
<evidence type="ECO:0000313" key="2">
    <source>
        <dbReference type="EMBL" id="AKU91201.1"/>
    </source>
</evidence>
<gene>
    <name evidence="2" type="ORF">AKJ08_1588</name>
</gene>
<evidence type="ECO:0000256" key="1">
    <source>
        <dbReference type="SAM" id="MobiDB-lite"/>
    </source>
</evidence>
<protein>
    <submittedName>
        <fullName evidence="2">Uncharacterized protein</fullName>
    </submittedName>
</protein>
<sequence length="124" mass="12653">MSGLLFVPQATLDGWLAEGRVDVSGDGLVIPGGPTLPLESACRFVEILDGEDTAGLLGKVKAEPLLREMGGELCGDSVLLGEVAYSVIPGFVASTPAPGGAPSIESGDLPRGEDEPDRLAAFFG</sequence>
<accession>A0A0K1PCQ8</accession>
<proteinExistence type="predicted"/>
<dbReference type="EMBL" id="CP012332">
    <property type="protein sequence ID" value="AKU91201.1"/>
    <property type="molecule type" value="Genomic_DNA"/>
</dbReference>
<name>A0A0K1PCQ8_9BACT</name>
<keyword evidence="3" id="KW-1185">Reference proteome</keyword>
<dbReference type="KEGG" id="vin:AKJ08_1588"/>
<dbReference type="OrthoDB" id="5382283at2"/>